<proteinExistence type="predicted"/>
<protein>
    <submittedName>
        <fullName evidence="2">Uncharacterized protein</fullName>
    </submittedName>
</protein>
<accession>A0A1H2S964</accession>
<sequence>MKKLIALISGFIFAGVVNAQNTVELTTTQMDQVTAGFVGAGANAGALAESIGIVNLAGTSTYTNTYAKDVPGYTEGAAYGSSSAEAFTVFGANQTSSGSSAGVLIIE</sequence>
<gene>
    <name evidence="2" type="ORF">SAMN05421882_100691</name>
</gene>
<feature type="signal peptide" evidence="1">
    <location>
        <begin position="1"/>
        <end position="19"/>
    </location>
</feature>
<dbReference type="RefSeq" id="WP_074665732.1">
    <property type="nucleotide sequence ID" value="NZ_FNNH01000006.1"/>
</dbReference>
<organism evidence="2 3">
    <name type="scientific">Nitrosomonas communis</name>
    <dbReference type="NCBI Taxonomy" id="44574"/>
    <lineage>
        <taxon>Bacteria</taxon>
        <taxon>Pseudomonadati</taxon>
        <taxon>Pseudomonadota</taxon>
        <taxon>Betaproteobacteria</taxon>
        <taxon>Nitrosomonadales</taxon>
        <taxon>Nitrosomonadaceae</taxon>
        <taxon>Nitrosomonas</taxon>
    </lineage>
</organism>
<evidence type="ECO:0000313" key="2">
    <source>
        <dbReference type="EMBL" id="SDW27998.1"/>
    </source>
</evidence>
<reference evidence="2 3" key="1">
    <citation type="submission" date="2016-10" db="EMBL/GenBank/DDBJ databases">
        <authorList>
            <person name="de Groot N.N."/>
        </authorList>
    </citation>
    <scope>NUCLEOTIDE SEQUENCE [LARGE SCALE GENOMIC DNA]</scope>
    <source>
        <strain evidence="2 3">Nm110</strain>
    </source>
</reference>
<dbReference type="EMBL" id="FNNH01000006">
    <property type="protein sequence ID" value="SDW27998.1"/>
    <property type="molecule type" value="Genomic_DNA"/>
</dbReference>
<dbReference type="Proteomes" id="UP000183454">
    <property type="component" value="Unassembled WGS sequence"/>
</dbReference>
<feature type="chain" id="PRO_5010310935" evidence="1">
    <location>
        <begin position="20"/>
        <end position="107"/>
    </location>
</feature>
<name>A0A1H2S964_9PROT</name>
<evidence type="ECO:0000313" key="3">
    <source>
        <dbReference type="Proteomes" id="UP000183454"/>
    </source>
</evidence>
<dbReference type="AlphaFoldDB" id="A0A1H2S964"/>
<keyword evidence="1" id="KW-0732">Signal</keyword>
<evidence type="ECO:0000256" key="1">
    <source>
        <dbReference type="SAM" id="SignalP"/>
    </source>
</evidence>